<sequence>MPIPFIIGGAALAAGLFGAKKGMDAKKNYAKAKNLVEDALEDMEASQKRLEKQRERTSKGLKKLGEIRLNAEAGLMRRFVDTIKQVNKVTYKPITLGGVQVHISPPDLQAMEVSSYTAADLLKDGISALSSGVLTGIGAGGLASSIGVASTGTAIGTLSGVAATNATLAWLGGGSLAAGGMGMAGGTAVLGGAIAGPVIAVIGYSAAKKSERALSDAFEKEAEIREGTEQIENGIQVLSSIKERCDEMSEVILGVAQRFKLILEKAESMMQDKHQQFALLEEEVQRRKEEDDRKGVITKVLSRLRGNKSGYSYPDPFDFNNFSEQEKQLYSMLTAFGYALYSLLKVKVLDDDGAVTEESTAAVEEARDIIRSAE</sequence>
<feature type="coiled-coil region" evidence="1">
    <location>
        <begin position="263"/>
        <end position="290"/>
    </location>
</feature>
<dbReference type="AlphaFoldDB" id="A0A6C2CPI3"/>
<evidence type="ECO:0000256" key="1">
    <source>
        <dbReference type="SAM" id="Coils"/>
    </source>
</evidence>
<feature type="coiled-coil region" evidence="1">
    <location>
        <begin position="29"/>
        <end position="60"/>
    </location>
</feature>
<evidence type="ECO:0000313" key="3">
    <source>
        <dbReference type="Proteomes" id="UP000389128"/>
    </source>
</evidence>
<dbReference type="RefSeq" id="WP_148579761.1">
    <property type="nucleotide sequence ID" value="NZ_SDKK01000013.1"/>
</dbReference>
<keyword evidence="1" id="KW-0175">Coiled coil</keyword>
<reference evidence="2 3" key="1">
    <citation type="submission" date="2019-01" db="EMBL/GenBank/DDBJ databases">
        <title>Zoogloea oleivorans genome sequencing and assembly.</title>
        <authorList>
            <person name="Tancsics A."/>
            <person name="Farkas M."/>
            <person name="Kriszt B."/>
            <person name="Maroti G."/>
            <person name="Horvath B."/>
        </authorList>
    </citation>
    <scope>NUCLEOTIDE SEQUENCE [LARGE SCALE GENOMIC DNA]</scope>
    <source>
        <strain evidence="2 3">Buc</strain>
    </source>
</reference>
<dbReference type="Proteomes" id="UP000389128">
    <property type="component" value="Unassembled WGS sequence"/>
</dbReference>
<evidence type="ECO:0000313" key="2">
    <source>
        <dbReference type="EMBL" id="TYC55195.1"/>
    </source>
</evidence>
<protein>
    <recommendedName>
        <fullName evidence="4">Chemotaxis protein</fullName>
    </recommendedName>
</protein>
<keyword evidence="3" id="KW-1185">Reference proteome</keyword>
<evidence type="ECO:0008006" key="4">
    <source>
        <dbReference type="Google" id="ProtNLM"/>
    </source>
</evidence>
<dbReference type="EMBL" id="SDKK01000013">
    <property type="protein sequence ID" value="TYC55195.1"/>
    <property type="molecule type" value="Genomic_DNA"/>
</dbReference>
<comment type="caution">
    <text evidence="2">The sequence shown here is derived from an EMBL/GenBank/DDBJ whole genome shotgun (WGS) entry which is preliminary data.</text>
</comment>
<proteinExistence type="predicted"/>
<organism evidence="2 3">
    <name type="scientific">Zoogloea oleivorans</name>
    <dbReference type="NCBI Taxonomy" id="1552750"/>
    <lineage>
        <taxon>Bacteria</taxon>
        <taxon>Pseudomonadati</taxon>
        <taxon>Pseudomonadota</taxon>
        <taxon>Betaproteobacteria</taxon>
        <taxon>Rhodocyclales</taxon>
        <taxon>Zoogloeaceae</taxon>
        <taxon>Zoogloea</taxon>
    </lineage>
</organism>
<name>A0A6C2CPI3_9RHOO</name>
<gene>
    <name evidence="2" type="ORF">ETQ85_14320</name>
</gene>
<accession>A0A6C2CPI3</accession>